<evidence type="ECO:0000313" key="2">
    <source>
        <dbReference type="Proteomes" id="UP000183287"/>
    </source>
</evidence>
<protein>
    <submittedName>
        <fullName evidence="1">Uncharacterized protein</fullName>
    </submittedName>
</protein>
<proteinExistence type="predicted"/>
<organism evidence="1 2">
    <name type="scientific">Nitrosomonas communis</name>
    <dbReference type="NCBI Taxonomy" id="44574"/>
    <lineage>
        <taxon>Bacteria</taxon>
        <taxon>Pseudomonadati</taxon>
        <taxon>Pseudomonadota</taxon>
        <taxon>Betaproteobacteria</taxon>
        <taxon>Nitrosomonadales</taxon>
        <taxon>Nitrosomonadaceae</taxon>
        <taxon>Nitrosomonas</taxon>
    </lineage>
</organism>
<name>A0A1I4IPB0_9PROT</name>
<reference evidence="2" key="1">
    <citation type="submission" date="2016-10" db="EMBL/GenBank/DDBJ databases">
        <authorList>
            <person name="Varghese N."/>
            <person name="Submissions S."/>
        </authorList>
    </citation>
    <scope>NUCLEOTIDE SEQUENCE [LARGE SCALE GENOMIC DNA]</scope>
    <source>
        <strain evidence="2">Nm44</strain>
    </source>
</reference>
<accession>A0A1I4IPB0</accession>
<keyword evidence="2" id="KW-1185">Reference proteome</keyword>
<sequence length="179" mass="20004">MPGIGRGGLDILPWVECRVVHDNHVSRQEFGQKLLRHPRMEDVGVDMGFEQAYGQERLSDQGVNDMGSASCMPTLYTMAMLTHRCTAMRTRHVVRKATFIKVNDNAAFALIAFNFLLEDAPIFFAGFGVAHAFLQVTPRRLKHDGCALSADAKLFSALVLMRVRMILDILCQNSHVNLS</sequence>
<dbReference type="EMBL" id="FOUB01000001">
    <property type="protein sequence ID" value="SFL56134.1"/>
    <property type="molecule type" value="Genomic_DNA"/>
</dbReference>
<gene>
    <name evidence="1" type="ORF">SAMN05421863_10014</name>
</gene>
<dbReference type="AlphaFoldDB" id="A0A1I4IPB0"/>
<dbReference type="Proteomes" id="UP000183287">
    <property type="component" value="Unassembled WGS sequence"/>
</dbReference>
<evidence type="ECO:0000313" key="1">
    <source>
        <dbReference type="EMBL" id="SFL56134.1"/>
    </source>
</evidence>